<protein>
    <submittedName>
        <fullName evidence="1">Uncharacterized protein</fullName>
    </submittedName>
</protein>
<name>A0ABD3FV35_9STRA</name>
<dbReference type="AlphaFoldDB" id="A0ABD3FV35"/>
<reference evidence="1 2" key="1">
    <citation type="submission" date="2024-09" db="EMBL/GenBank/DDBJ databases">
        <title>Genome sequencing and assembly of Phytophthora oleae, isolate VK10A, causative agent of rot of olive drupes.</title>
        <authorList>
            <person name="Conti Taguali S."/>
            <person name="Riolo M."/>
            <person name="La Spada F."/>
            <person name="Cacciola S.O."/>
            <person name="Dionisio G."/>
        </authorList>
    </citation>
    <scope>NUCLEOTIDE SEQUENCE [LARGE SCALE GENOMIC DNA]</scope>
    <source>
        <strain evidence="1 2">VK10A</strain>
    </source>
</reference>
<accession>A0ABD3FV35</accession>
<evidence type="ECO:0000313" key="2">
    <source>
        <dbReference type="Proteomes" id="UP001632037"/>
    </source>
</evidence>
<keyword evidence="2" id="KW-1185">Reference proteome</keyword>
<dbReference type="Proteomes" id="UP001632037">
    <property type="component" value="Unassembled WGS sequence"/>
</dbReference>
<proteinExistence type="predicted"/>
<gene>
    <name evidence="1" type="ORF">V7S43_004555</name>
</gene>
<comment type="caution">
    <text evidence="1">The sequence shown here is derived from an EMBL/GenBank/DDBJ whole genome shotgun (WGS) entry which is preliminary data.</text>
</comment>
<organism evidence="1 2">
    <name type="scientific">Phytophthora oleae</name>
    <dbReference type="NCBI Taxonomy" id="2107226"/>
    <lineage>
        <taxon>Eukaryota</taxon>
        <taxon>Sar</taxon>
        <taxon>Stramenopiles</taxon>
        <taxon>Oomycota</taxon>
        <taxon>Peronosporomycetes</taxon>
        <taxon>Peronosporales</taxon>
        <taxon>Peronosporaceae</taxon>
        <taxon>Phytophthora</taxon>
    </lineage>
</organism>
<sequence length="85" mass="9817">MLDEMKGLLCEAAARAENRELLERMKNAYVFNVAFENGTAACGSLCNPDHPDYDVSYRMLYQLTKEENKWSVFLKRVKDSYGNSR</sequence>
<evidence type="ECO:0000313" key="1">
    <source>
        <dbReference type="EMBL" id="KAL3670242.1"/>
    </source>
</evidence>
<dbReference type="EMBL" id="JBIMZQ010000007">
    <property type="protein sequence ID" value="KAL3670242.1"/>
    <property type="molecule type" value="Genomic_DNA"/>
</dbReference>